<keyword evidence="5" id="KW-0418">Kinase</keyword>
<dbReference type="SMART" id="SM01331">
    <property type="entry name" value="DUF3635"/>
    <property type="match status" value="1"/>
</dbReference>
<dbReference type="InterPro" id="IPR024604">
    <property type="entry name" value="GSG2_C"/>
</dbReference>
<evidence type="ECO:0000256" key="3">
    <source>
        <dbReference type="ARBA" id="ARBA00022679"/>
    </source>
</evidence>
<gene>
    <name evidence="11" type="ORF">N7476_009603</name>
</gene>
<evidence type="ECO:0000256" key="7">
    <source>
        <dbReference type="ARBA" id="ARBA00047899"/>
    </source>
</evidence>
<dbReference type="GO" id="GO:0072354">
    <property type="term" value="F:histone H3T3 kinase activity"/>
    <property type="evidence" value="ECO:0007669"/>
    <property type="project" value="TreeGrafter"/>
</dbReference>
<dbReference type="GO" id="GO:0005524">
    <property type="term" value="F:ATP binding"/>
    <property type="evidence" value="ECO:0007669"/>
    <property type="project" value="UniProtKB-KW"/>
</dbReference>
<dbReference type="Proteomes" id="UP001147746">
    <property type="component" value="Unassembled WGS sequence"/>
</dbReference>
<feature type="compositionally biased region" description="Polar residues" evidence="9">
    <location>
        <begin position="104"/>
        <end position="123"/>
    </location>
</feature>
<dbReference type="PANTHER" id="PTHR24419">
    <property type="entry name" value="INTERLEUKIN-1 RECEPTOR-ASSOCIATED KINASE"/>
    <property type="match status" value="1"/>
</dbReference>
<comment type="catalytic activity">
    <reaction evidence="8">
        <text>L-seryl-[protein] + ATP = O-phospho-L-seryl-[protein] + ADP + H(+)</text>
        <dbReference type="Rhea" id="RHEA:17989"/>
        <dbReference type="Rhea" id="RHEA-COMP:9863"/>
        <dbReference type="Rhea" id="RHEA-COMP:11604"/>
        <dbReference type="ChEBI" id="CHEBI:15378"/>
        <dbReference type="ChEBI" id="CHEBI:29999"/>
        <dbReference type="ChEBI" id="CHEBI:30616"/>
        <dbReference type="ChEBI" id="CHEBI:83421"/>
        <dbReference type="ChEBI" id="CHEBI:456216"/>
        <dbReference type="EC" id="2.7.11.1"/>
    </reaction>
</comment>
<comment type="caution">
    <text evidence="11">The sequence shown here is derived from an EMBL/GenBank/DDBJ whole genome shotgun (WGS) entry which is preliminary data.</text>
</comment>
<organism evidence="11 12">
    <name type="scientific">Penicillium atrosanguineum</name>
    <dbReference type="NCBI Taxonomy" id="1132637"/>
    <lineage>
        <taxon>Eukaryota</taxon>
        <taxon>Fungi</taxon>
        <taxon>Dikarya</taxon>
        <taxon>Ascomycota</taxon>
        <taxon>Pezizomycotina</taxon>
        <taxon>Eurotiomycetes</taxon>
        <taxon>Eurotiomycetidae</taxon>
        <taxon>Eurotiales</taxon>
        <taxon>Aspergillaceae</taxon>
        <taxon>Penicillium</taxon>
    </lineage>
</organism>
<feature type="compositionally biased region" description="Basic and acidic residues" evidence="9">
    <location>
        <begin position="125"/>
        <end position="135"/>
    </location>
</feature>
<dbReference type="GO" id="GO:0005737">
    <property type="term" value="C:cytoplasm"/>
    <property type="evidence" value="ECO:0007669"/>
    <property type="project" value="TreeGrafter"/>
</dbReference>
<keyword evidence="4" id="KW-0547">Nucleotide-binding</keyword>
<dbReference type="EMBL" id="JAPZBO010000009">
    <property type="protein sequence ID" value="KAJ5302804.1"/>
    <property type="molecule type" value="Genomic_DNA"/>
</dbReference>
<dbReference type="EC" id="2.7.11.1" evidence="1"/>
<proteinExistence type="predicted"/>
<dbReference type="SUPFAM" id="SSF56112">
    <property type="entry name" value="Protein kinase-like (PK-like)"/>
    <property type="match status" value="1"/>
</dbReference>
<feature type="compositionally biased region" description="Polar residues" evidence="9">
    <location>
        <begin position="15"/>
        <end position="25"/>
    </location>
</feature>
<evidence type="ECO:0000259" key="10">
    <source>
        <dbReference type="SMART" id="SM01331"/>
    </source>
</evidence>
<dbReference type="Gene3D" id="1.10.510.10">
    <property type="entry name" value="Transferase(Phosphotransferase) domain 1"/>
    <property type="match status" value="1"/>
</dbReference>
<dbReference type="Gene3D" id="3.30.200.20">
    <property type="entry name" value="Phosphorylase Kinase, domain 1"/>
    <property type="match status" value="1"/>
</dbReference>
<evidence type="ECO:0000256" key="9">
    <source>
        <dbReference type="SAM" id="MobiDB-lite"/>
    </source>
</evidence>
<evidence type="ECO:0000256" key="6">
    <source>
        <dbReference type="ARBA" id="ARBA00022840"/>
    </source>
</evidence>
<evidence type="ECO:0000256" key="2">
    <source>
        <dbReference type="ARBA" id="ARBA00022527"/>
    </source>
</evidence>
<comment type="catalytic activity">
    <reaction evidence="7">
        <text>L-threonyl-[protein] + ATP = O-phospho-L-threonyl-[protein] + ADP + H(+)</text>
        <dbReference type="Rhea" id="RHEA:46608"/>
        <dbReference type="Rhea" id="RHEA-COMP:11060"/>
        <dbReference type="Rhea" id="RHEA-COMP:11605"/>
        <dbReference type="ChEBI" id="CHEBI:15378"/>
        <dbReference type="ChEBI" id="CHEBI:30013"/>
        <dbReference type="ChEBI" id="CHEBI:30616"/>
        <dbReference type="ChEBI" id="CHEBI:61977"/>
        <dbReference type="ChEBI" id="CHEBI:456216"/>
        <dbReference type="EC" id="2.7.11.1"/>
    </reaction>
</comment>
<evidence type="ECO:0000313" key="12">
    <source>
        <dbReference type="Proteomes" id="UP001147746"/>
    </source>
</evidence>
<feature type="region of interest" description="Disordered" evidence="9">
    <location>
        <begin position="1"/>
        <end position="175"/>
    </location>
</feature>
<dbReference type="FunFam" id="1.10.510.10:FF:000961">
    <property type="entry name" value="Putative serine/threonine-protein kinase haspin homolog"/>
    <property type="match status" value="1"/>
</dbReference>
<feature type="domain" description="Serine/threonine-protein kinase haspin C-terminal" evidence="10">
    <location>
        <begin position="475"/>
        <end position="574"/>
    </location>
</feature>
<feature type="compositionally biased region" description="Polar residues" evidence="9">
    <location>
        <begin position="145"/>
        <end position="164"/>
    </location>
</feature>
<dbReference type="PANTHER" id="PTHR24419:SF18">
    <property type="entry name" value="SERINE_THREONINE-PROTEIN KINASE HASPIN"/>
    <property type="match status" value="1"/>
</dbReference>
<evidence type="ECO:0000256" key="8">
    <source>
        <dbReference type="ARBA" id="ARBA00048679"/>
    </source>
</evidence>
<accession>A0A9W9U117</accession>
<evidence type="ECO:0000256" key="4">
    <source>
        <dbReference type="ARBA" id="ARBA00022741"/>
    </source>
</evidence>
<name>A0A9W9U117_9EURO</name>
<reference evidence="11" key="2">
    <citation type="journal article" date="2023" name="IMA Fungus">
        <title>Comparative genomic study of the Penicillium genus elucidates a diverse pangenome and 15 lateral gene transfer events.</title>
        <authorList>
            <person name="Petersen C."/>
            <person name="Sorensen T."/>
            <person name="Nielsen M.R."/>
            <person name="Sondergaard T.E."/>
            <person name="Sorensen J.L."/>
            <person name="Fitzpatrick D.A."/>
            <person name="Frisvad J.C."/>
            <person name="Nielsen K.L."/>
        </authorList>
    </citation>
    <scope>NUCLEOTIDE SEQUENCE</scope>
    <source>
        <strain evidence="11">IBT 21472</strain>
    </source>
</reference>
<dbReference type="GO" id="GO:0005634">
    <property type="term" value="C:nucleus"/>
    <property type="evidence" value="ECO:0007669"/>
    <property type="project" value="TreeGrafter"/>
</dbReference>
<dbReference type="GO" id="GO:0000278">
    <property type="term" value="P:mitotic cell cycle"/>
    <property type="evidence" value="ECO:0007669"/>
    <property type="project" value="TreeGrafter"/>
</dbReference>
<reference evidence="11" key="1">
    <citation type="submission" date="2022-12" db="EMBL/GenBank/DDBJ databases">
        <authorList>
            <person name="Petersen C."/>
        </authorList>
    </citation>
    <scope>NUCLEOTIDE SEQUENCE</scope>
    <source>
        <strain evidence="11">IBT 21472</strain>
    </source>
</reference>
<keyword evidence="2" id="KW-0723">Serine/threonine-protein kinase</keyword>
<keyword evidence="3" id="KW-0808">Transferase</keyword>
<keyword evidence="6" id="KW-0067">ATP-binding</keyword>
<evidence type="ECO:0000313" key="11">
    <source>
        <dbReference type="EMBL" id="KAJ5302804.1"/>
    </source>
</evidence>
<dbReference type="AlphaFoldDB" id="A0A9W9U117"/>
<evidence type="ECO:0000256" key="1">
    <source>
        <dbReference type="ARBA" id="ARBA00012513"/>
    </source>
</evidence>
<evidence type="ECO:0000256" key="5">
    <source>
        <dbReference type="ARBA" id="ARBA00022777"/>
    </source>
</evidence>
<sequence>MSSRSYSPFEGHATPMQSQKTSTKAVAQRRVYGKRRKNAARAIFVEKSPVKETSPPRTKSDDTVDALQLKLAEVTIQEEQVSSSDEIDSAAEVSQTEEKDDTLEPSSSVASQQADSIPQTSPAKSPEEVLEKPKPYETMVEVRISTRTQQATPSQPQEKSSIASTERRAPRQKIPIGRRSSGVVHDNKANTYVRPILNEALSSLASQTIQKFSTWASRSVTMFHVAKLAEGSYGEVYKLHLREENSRPAVSKSRLAKLQAYGDGVFKVVPLRAQTGPGSKKFTTIDEIVSEVKMLKYLDPIPGFARFREIHVVQGRFPETFQSAWDHYKKTKDDCMNPNPSSKKAYPDTQLWAIVEMDDAGCELEKFKWASTFQIYDIFWGVAMALARAEEYALFEHRDLHLGNVCIRSTRPDGSMEPPTELEVARLQSSSGFGFSSLETTIIDYSLSRADLRLADLPDDPEGLVEIASSDLDRKQIFDAIGHDEDEILLRNTYRYMRATVYTGNPAEAEKIPDIKGIWAEYAPRTNLVWLLFILKNLLKNKKSEAPQPVVPAQRKALAPCSPNRKMTEGGSVKSKSIKEHDAAGSLVKERQAKDFSARVSKLKQTLEDRLYSVLELLDIEHGHEDMCCAADLVAYAMDSQWLAQQDFF</sequence>
<dbReference type="GO" id="GO:0035556">
    <property type="term" value="P:intracellular signal transduction"/>
    <property type="evidence" value="ECO:0007669"/>
    <property type="project" value="TreeGrafter"/>
</dbReference>
<dbReference type="InterPro" id="IPR011009">
    <property type="entry name" value="Kinase-like_dom_sf"/>
</dbReference>
<dbReference type="Pfam" id="PF12330">
    <property type="entry name" value="Haspin_kinase"/>
    <property type="match status" value="1"/>
</dbReference>
<keyword evidence="12" id="KW-1185">Reference proteome</keyword>
<protein>
    <recommendedName>
        <fullName evidence="1">non-specific serine/threonine protein kinase</fullName>
        <ecNumber evidence="1">2.7.11.1</ecNumber>
    </recommendedName>
</protein>